<dbReference type="GO" id="GO:0005524">
    <property type="term" value="F:ATP binding"/>
    <property type="evidence" value="ECO:0007669"/>
    <property type="project" value="UniProtKB-KW"/>
</dbReference>
<keyword evidence="12" id="KW-1185">Reference proteome</keyword>
<dbReference type="PANTHER" id="PTHR10799">
    <property type="entry name" value="SNF2/RAD54 HELICASE FAMILY"/>
    <property type="match status" value="1"/>
</dbReference>
<feature type="compositionally biased region" description="Basic and acidic residues" evidence="7">
    <location>
        <begin position="2672"/>
        <end position="2689"/>
    </location>
</feature>
<evidence type="ECO:0000259" key="8">
    <source>
        <dbReference type="PROSITE" id="PS51192"/>
    </source>
</evidence>
<dbReference type="PROSITE" id="PS51204">
    <property type="entry name" value="HSA"/>
    <property type="match status" value="1"/>
</dbReference>
<feature type="compositionally biased region" description="Polar residues" evidence="7">
    <location>
        <begin position="153"/>
        <end position="164"/>
    </location>
</feature>
<keyword evidence="5" id="KW-0067">ATP-binding</keyword>
<dbReference type="SMART" id="SM00487">
    <property type="entry name" value="DEXDc"/>
    <property type="match status" value="1"/>
</dbReference>
<evidence type="ECO:0000259" key="9">
    <source>
        <dbReference type="PROSITE" id="PS51194"/>
    </source>
</evidence>
<feature type="compositionally biased region" description="Polar residues" evidence="7">
    <location>
        <begin position="74"/>
        <end position="113"/>
    </location>
</feature>
<evidence type="ECO:0000256" key="6">
    <source>
        <dbReference type="ARBA" id="ARBA00023242"/>
    </source>
</evidence>
<feature type="compositionally biased region" description="Polar residues" evidence="7">
    <location>
        <begin position="3004"/>
        <end position="3030"/>
    </location>
</feature>
<accession>A0AAW1NG34</accession>
<feature type="domain" description="HSA" evidence="10">
    <location>
        <begin position="739"/>
        <end position="813"/>
    </location>
</feature>
<dbReference type="InterPro" id="IPR001650">
    <property type="entry name" value="Helicase_C-like"/>
</dbReference>
<feature type="compositionally biased region" description="Basic and acidic residues" evidence="7">
    <location>
        <begin position="3413"/>
        <end position="3436"/>
    </location>
</feature>
<dbReference type="InterPro" id="IPR027417">
    <property type="entry name" value="P-loop_NTPase"/>
</dbReference>
<dbReference type="Pfam" id="PF00271">
    <property type="entry name" value="Helicase_C"/>
    <property type="match status" value="1"/>
</dbReference>
<feature type="compositionally biased region" description="Basic and acidic residues" evidence="7">
    <location>
        <begin position="2599"/>
        <end position="2616"/>
    </location>
</feature>
<keyword evidence="4" id="KW-0347">Helicase</keyword>
<feature type="region of interest" description="Disordered" evidence="7">
    <location>
        <begin position="1645"/>
        <end position="1747"/>
    </location>
</feature>
<dbReference type="Gene3D" id="3.40.50.300">
    <property type="entry name" value="P-loop containing nucleotide triphosphate hydrolases"/>
    <property type="match status" value="1"/>
</dbReference>
<dbReference type="EMBL" id="JBDFQZ010000001">
    <property type="protein sequence ID" value="KAK9757318.1"/>
    <property type="molecule type" value="Genomic_DNA"/>
</dbReference>
<feature type="compositionally biased region" description="Low complexity" evidence="7">
    <location>
        <begin position="3138"/>
        <end position="3158"/>
    </location>
</feature>
<feature type="region of interest" description="Disordered" evidence="7">
    <location>
        <begin position="3120"/>
        <end position="3497"/>
    </location>
</feature>
<dbReference type="Proteomes" id="UP001443914">
    <property type="component" value="Unassembled WGS sequence"/>
</dbReference>
<feature type="compositionally biased region" description="Polar residues" evidence="7">
    <location>
        <begin position="1915"/>
        <end position="1925"/>
    </location>
</feature>
<organism evidence="11 12">
    <name type="scientific">Saponaria officinalis</name>
    <name type="common">Common soapwort</name>
    <name type="synonym">Lychnis saponaria</name>
    <dbReference type="NCBI Taxonomy" id="3572"/>
    <lineage>
        <taxon>Eukaryota</taxon>
        <taxon>Viridiplantae</taxon>
        <taxon>Streptophyta</taxon>
        <taxon>Embryophyta</taxon>
        <taxon>Tracheophyta</taxon>
        <taxon>Spermatophyta</taxon>
        <taxon>Magnoliopsida</taxon>
        <taxon>eudicotyledons</taxon>
        <taxon>Gunneridae</taxon>
        <taxon>Pentapetalae</taxon>
        <taxon>Caryophyllales</taxon>
        <taxon>Caryophyllaceae</taxon>
        <taxon>Caryophylleae</taxon>
        <taxon>Saponaria</taxon>
    </lineage>
</organism>
<dbReference type="InterPro" id="IPR049730">
    <property type="entry name" value="SNF2/RAD54-like_C"/>
</dbReference>
<dbReference type="GO" id="GO:0042393">
    <property type="term" value="F:histone binding"/>
    <property type="evidence" value="ECO:0007669"/>
    <property type="project" value="InterPro"/>
</dbReference>
<feature type="region of interest" description="Disordered" evidence="7">
    <location>
        <begin position="2900"/>
        <end position="2957"/>
    </location>
</feature>
<proteinExistence type="predicted"/>
<feature type="compositionally biased region" description="Polar residues" evidence="7">
    <location>
        <begin position="1858"/>
        <end position="1868"/>
    </location>
</feature>
<feature type="region of interest" description="Disordered" evidence="7">
    <location>
        <begin position="300"/>
        <end position="321"/>
    </location>
</feature>
<feature type="compositionally biased region" description="Polar residues" evidence="7">
    <location>
        <begin position="2717"/>
        <end position="2733"/>
    </location>
</feature>
<evidence type="ECO:0000256" key="1">
    <source>
        <dbReference type="ARBA" id="ARBA00004123"/>
    </source>
</evidence>
<feature type="compositionally biased region" description="Low complexity" evidence="7">
    <location>
        <begin position="1679"/>
        <end position="1689"/>
    </location>
</feature>
<feature type="region of interest" description="Disordered" evidence="7">
    <location>
        <begin position="2599"/>
        <end position="2648"/>
    </location>
</feature>
<dbReference type="GO" id="GO:0004386">
    <property type="term" value="F:helicase activity"/>
    <property type="evidence" value="ECO:0007669"/>
    <property type="project" value="UniProtKB-KW"/>
</dbReference>
<name>A0AAW1NG34_SAPOF</name>
<dbReference type="PROSITE" id="PS51192">
    <property type="entry name" value="HELICASE_ATP_BIND_1"/>
    <property type="match status" value="1"/>
</dbReference>
<dbReference type="GO" id="GO:0016787">
    <property type="term" value="F:hydrolase activity"/>
    <property type="evidence" value="ECO:0007669"/>
    <property type="project" value="UniProtKB-KW"/>
</dbReference>
<keyword evidence="6" id="KW-0539">Nucleus</keyword>
<dbReference type="SMART" id="SM00490">
    <property type="entry name" value="HELICc"/>
    <property type="match status" value="1"/>
</dbReference>
<evidence type="ECO:0000256" key="3">
    <source>
        <dbReference type="ARBA" id="ARBA00022801"/>
    </source>
</evidence>
<feature type="compositionally biased region" description="Polar residues" evidence="7">
    <location>
        <begin position="2906"/>
        <end position="2915"/>
    </location>
</feature>
<dbReference type="Pfam" id="PF14619">
    <property type="entry name" value="SnAC"/>
    <property type="match status" value="1"/>
</dbReference>
<feature type="compositionally biased region" description="Polar residues" evidence="7">
    <location>
        <begin position="2981"/>
        <end position="2991"/>
    </location>
</feature>
<feature type="compositionally biased region" description="Polar residues" evidence="7">
    <location>
        <begin position="1970"/>
        <end position="1984"/>
    </location>
</feature>
<evidence type="ECO:0000313" key="11">
    <source>
        <dbReference type="EMBL" id="KAK9757318.1"/>
    </source>
</evidence>
<feature type="compositionally biased region" description="Basic and acidic residues" evidence="7">
    <location>
        <begin position="1869"/>
        <end position="1878"/>
    </location>
</feature>
<dbReference type="CDD" id="cd18793">
    <property type="entry name" value="SF2_C_SNF"/>
    <property type="match status" value="1"/>
</dbReference>
<comment type="caution">
    <text evidence="11">The sequence shown here is derived from an EMBL/GenBank/DDBJ whole genome shotgun (WGS) entry which is preliminary data.</text>
</comment>
<evidence type="ECO:0000256" key="2">
    <source>
        <dbReference type="ARBA" id="ARBA00022741"/>
    </source>
</evidence>
<dbReference type="Gene3D" id="3.40.50.10810">
    <property type="entry name" value="Tandem AAA-ATPase domain"/>
    <property type="match status" value="1"/>
</dbReference>
<reference evidence="11" key="1">
    <citation type="submission" date="2024-03" db="EMBL/GenBank/DDBJ databases">
        <title>WGS assembly of Saponaria officinalis var. Norfolk2.</title>
        <authorList>
            <person name="Jenkins J."/>
            <person name="Shu S."/>
            <person name="Grimwood J."/>
            <person name="Barry K."/>
            <person name="Goodstein D."/>
            <person name="Schmutz J."/>
            <person name="Leebens-Mack J."/>
            <person name="Osbourn A."/>
        </authorList>
    </citation>
    <scope>NUCLEOTIDE SEQUENCE [LARGE SCALE GENOMIC DNA]</scope>
    <source>
        <strain evidence="11">JIC</strain>
    </source>
</reference>
<dbReference type="FunFam" id="3.40.50.300:FF:000871">
    <property type="entry name" value="Chromatin structure-remodeling complex protein SYD"/>
    <property type="match status" value="1"/>
</dbReference>
<dbReference type="PROSITE" id="PS51194">
    <property type="entry name" value="HELICASE_CTER"/>
    <property type="match status" value="1"/>
</dbReference>
<dbReference type="FunFam" id="3.40.50.10810:FF:000016">
    <property type="entry name" value="Chromatin structure-remodeling complex protein SYD"/>
    <property type="match status" value="1"/>
</dbReference>
<keyword evidence="3" id="KW-0378">Hydrolase</keyword>
<evidence type="ECO:0000256" key="7">
    <source>
        <dbReference type="SAM" id="MobiDB-lite"/>
    </source>
</evidence>
<dbReference type="InterPro" id="IPR014001">
    <property type="entry name" value="Helicase_ATP-bd"/>
</dbReference>
<evidence type="ECO:0000259" key="10">
    <source>
        <dbReference type="PROSITE" id="PS51204"/>
    </source>
</evidence>
<gene>
    <name evidence="11" type="ORF">RND81_01G155700</name>
</gene>
<dbReference type="SMART" id="SM01314">
    <property type="entry name" value="SnAC"/>
    <property type="match status" value="1"/>
</dbReference>
<feature type="region of interest" description="Disordered" evidence="7">
    <location>
        <begin position="2168"/>
        <end position="2188"/>
    </location>
</feature>
<feature type="compositionally biased region" description="Polar residues" evidence="7">
    <location>
        <begin position="1892"/>
        <end position="1905"/>
    </location>
</feature>
<feature type="compositionally biased region" description="Low complexity" evidence="7">
    <location>
        <begin position="1926"/>
        <end position="1938"/>
    </location>
</feature>
<dbReference type="InterPro" id="IPR038718">
    <property type="entry name" value="SNF2-like_sf"/>
</dbReference>
<feature type="compositionally biased region" description="Basic and acidic residues" evidence="7">
    <location>
        <begin position="3260"/>
        <end position="3275"/>
    </location>
</feature>
<dbReference type="InterPro" id="IPR029295">
    <property type="entry name" value="SnAC"/>
</dbReference>
<comment type="subcellular location">
    <subcellularLocation>
        <location evidence="1">Nucleus</location>
    </subcellularLocation>
</comment>
<feature type="compositionally biased region" description="Polar residues" evidence="7">
    <location>
        <begin position="1645"/>
        <end position="1657"/>
    </location>
</feature>
<feature type="region of interest" description="Disordered" evidence="7">
    <location>
        <begin position="1579"/>
        <end position="1631"/>
    </location>
</feature>
<feature type="domain" description="Helicase ATP-binding" evidence="8">
    <location>
        <begin position="931"/>
        <end position="1098"/>
    </location>
</feature>
<dbReference type="SUPFAM" id="SSF52540">
    <property type="entry name" value="P-loop containing nucleoside triphosphate hydrolases"/>
    <property type="match status" value="2"/>
</dbReference>
<dbReference type="InterPro" id="IPR000330">
    <property type="entry name" value="SNF2_N"/>
</dbReference>
<feature type="compositionally biased region" description="Low complexity" evidence="7">
    <location>
        <begin position="3241"/>
        <end position="3259"/>
    </location>
</feature>
<feature type="domain" description="Helicase C-terminal" evidence="9">
    <location>
        <begin position="1242"/>
        <end position="1388"/>
    </location>
</feature>
<sequence>MAAPPNVEMEAAKFLQKLISDSTDEPARLATKLYVILQHMKASGKENSLPYQVISRAMETVINQHGLDIEALTSSRLPSSSGPQAESATTHATGSSQTVPATDSKSSMAGNDSTRTDGLGSCRPSAAPNSIGHDLFQGSVSQRSVRSFDHESPSSIDTKSTNSHSQDRRETASWEQQGAQKNPSRASVKRKKSVSSAVEPPDDSIQLPDSYSTVPDLKKERLTSKVEMPEKFPGVSESWKQGYKSTANFPETSAPGHLLSSNHANVPLANFNTASCSGAVGLQMGADRLLQAANPSNVSEVGALRSPANRDTGKASPTTNMPFKEHHLKQLRAQCLVFLAFRNGLPPKRLHLEIALGNILVQEGTSGSVDGAENELMPDKGKRPSTLESSCTAEASLPRVNPFHVKNERAVIGSAAVGCEREVNANLNEMKSVKTAGTEMGLLNEASHIDAEKHVPPGRGTFEAETPVLLTTGLQVDRSSMISPTIHSHDGSFQPGGTDQGNYVLGTNKPLKSEMTRWTGVAQNDFSRSGLAASIPHELGNRKDGSLNVSQLEGDILNLQRADSHLSTSWKAIQGDNSAVDKTTSITDGSKIVPVFDSGYIHRSPSPLGSQLEEEDKSVSAGLAPSSKQTLSEKWIMAHQKRKVLNEQKWVSKLQKADQRIECRFNELKETVTSAEDISTKTRSVIELKKLQLLELQRRLRRNIMNDFFKPVQSEMDQLKSIKKHRIGRRMKHVEKYEQKMKEERQKRIRERQKEFFSEIEVHKERLEDVFKFKRERSKGFVRFVKEFHKRKERIHREKIDRIQREKINLLKINDVEGYLRMVQDAKSDRVKQLLKETDKYLQKLGSKLQEAKTSAREVDIDENRISTFDESSENAAETEGEKDQAKHYKESNEKYYLIAHSIKESITEQPTGIQGGKLREYQMNGLRWLVSLYNNHLNGILADEMGLGKTVQVISLLCYLMEAKNDRGPFLVVVPSSVLPGWERELSFWAPGINKIVYTGPPEERRRLFKDCIVHQKFNVLLTTYEYLMNKHDRPKLSKIHWHYVIIDEGHRIKNASCKLNAELKHYQSSHRLLLTGTPLQNSLEELWALLNFLLPNIFNSSEDFSQWFNKPFEGSGDSSPDEALLSEEENLLIINRLHQVLRPFVLRRLKHKVENELPEKIERLVRCEASAYQKLLMTRVEENLGSLGISKGRAIHNTVMELRNICNHPYLSQLHVEEVDSLIPKHFLPPIIRLCGKLEMLDRLLPKLKETNHRVLFFSTMTRLLDVMEDYLVWKQYRYLRLDGHTSGQDRGALIEKFNQPDSPFFIFLLSIRAGGVGVNLQAADTVIIFDTDWNPQVDLQAQARAHRIGQKKEVLVLRLETVNSVEEQVRAAAEHKLGVANQSITAGFFDNNTSAEDRREYLESLLRESKKEEAAAVLDDDSLNDILARSEPEIAVFEAIDKKRREEEMATWKTLVLEHGRDVAEALPLLPSRLVTEDDLKAFYEAMKKHEAARDGATSSSGVKRKGGYIGGFDSQQYGRGKRAREVRSYEEQWSEEEFEKMCQSENPESIMLKDEKVNVPQPSVSVQIAAKVELHSQTPQPPPLSLESSSLVKEVTPPVKRGRGRPRRIPTDVPPPAGVSKPASQTQKVIASTVTDQISLDSVGNPAVTNDVSGGSHGDDAISLTSKAVQPLPGAQSAQSSASVATQPKRQGRKGQTCENRMPGELGTESIRRRGRKPSCALPSVPPGSLIQDPVPGEEFKHPSSATSICVNVSSKVTSENSSADGPSGTLPKCAEGSDILTLKDTKGVELAAKNNSVDMSLKAATSPTQEKAVKIDALSHSQDAPVQKHVTLLPVVAVENPKHYEQSVKHSMSDISAVNSSPHEPQDVNKDDVVSQGKVQSIAKLSAGTQPVSVGGSTPVSKAELHIDNPQPTTSGSEAQPSSTTPRTGRTPSQKPQNVAEPVRRRGRKRGISASADLIPPAAAQEQNTQEPLNTTGSAAVTGLSGSMYHGRTGFAPSDPSSLRPSPVLSGTAAIPSDTRRSPVDYQNQGRARIDTCTETTPRRRGRKKSTVSPASVGDSVGLYSFARQPDEKVGDIAEGKIITTRSRQLNISQPQSTQEDVHSADGIGKPLETRHTGTVEDIKQLACPADFPPISSKGKTNVIVLALDATHLDLDPIGMGDRNMQEKKPFSKLQSGSTPSASMLKPEHPRLDLTHAADIEVAKLDEELSAPPGFESSRPCLFNAAVTKSGEHKDPGLSSSPNAKMGSVVLALRSGSQTGVPTVGCQSFCAKDETSEVHSFKESGQATGVPPLPAATDKVMSCHPEEDMLAPPGFDIPQKHLSESVPANTLACEDDQTSDKLAESAVHIRVEEGCQGPVSGDIGHDTSDAPKSVLDSKTAAAVIVKEKGDAFGPQESHETDNCNIGHDIRDDPLAVCVVESVTAAVTSKHEPVDTEQIPVVSATASVTVLNAAFPALELKEQEESHGLDSGDIGHDNNEAPLAVGMADSDTAANLTLQSREKLDNFGPYKTSAVETEEHEGPHCTDVDNLGHCSSDAPLAVCTPNTDTTAALTLELNENDQVGHGNTEENVVDASSNSVASLHKAVTVAIGSEVHGESHRPDSGHVGHDTSDTPLPVCVDSDTATTSELKDGHSLGPGNSERNVLDSSILPVAGPYIASGFESGLKGREELHGPGKSDAGHDNSDAPLAISVVDSDTAVAPTLKLKEKESVNNEQNMLDTSTASVPGPCSTATSALEMKEPEQSHGPDRVDIQHDTSDAPLVCLGDSDITVAQTLELREKSDHLGIKGGDIGHGTSDLPLAASVADPAADPTLTLELYEKGDHFRPDNSDQNAVDASITSVAGRYSAATSSLESKEQASTDGPACGDFGHDTNEDPLAVSVLDSDTDATVTLELKGEPLGPSNTEQNVGDTFSAPADVSTASLDDPCNANPSSLKLKEQEESPSMKGEHLGPGYTEQNVVDTSIAPVDISIASVDDSCNTTPSSLISKEGEESSGPGYTEQNVFDTSTAPVDVSTASVDDPCNTTSPSSISKEEKESSGPSYTEQNVFDTSAAPVDVSTASVDDRCNATPSSLISKKQEESSGPDYTEQTLVDTSTVSVDVSTAFVDELCNATPSSLKLKEQEESTRPGYTEPVVVDTSSVPVDVSTVPVDDPCNATPESLKSKEQEESPVDSDTAVAPTLGLNEKNHPEPDNTIPDGVNASAGSGSSPYNAAASPLESKEQEESHGPGTAERNVIDAISASVAASNTAAASALESKEQEESHGLDDCNVPRHAAGSPSPVLAGNDTSSALNPEPQEGELIHGPGSDLAENDVVSAMELKEEEKVDGSNDVKTEDEGDNHPTSHVVDSDTVVEMTSKLKEKAEDKVGGSHTTSHADSDIRTEDAVGDNRTSRVVDSDTVVETASESIGKTEDEVVDDRTTSHVDSDGKTEDAVGDNPTNHLVDSDTVVEKTSEAKGKIEDEVGDDRTTSNVDSDGKTEDAVSDTVVEKTSDA</sequence>
<feature type="compositionally biased region" description="Basic and acidic residues" evidence="7">
    <location>
        <begin position="3452"/>
        <end position="3497"/>
    </location>
</feature>
<feature type="compositionally biased region" description="Polar residues" evidence="7">
    <location>
        <begin position="173"/>
        <end position="183"/>
    </location>
</feature>
<feature type="region of interest" description="Disordered" evidence="7">
    <location>
        <begin position="1851"/>
        <end position="2063"/>
    </location>
</feature>
<dbReference type="CDD" id="cd17996">
    <property type="entry name" value="DEXHc_SMARCA2_SMARCA4"/>
    <property type="match status" value="1"/>
</dbReference>
<feature type="region of interest" description="Disordered" evidence="7">
    <location>
        <begin position="1496"/>
        <end position="1527"/>
    </location>
</feature>
<feature type="region of interest" description="Disordered" evidence="7">
    <location>
        <begin position="2714"/>
        <end position="2733"/>
    </location>
</feature>
<feature type="compositionally biased region" description="Low complexity" evidence="7">
    <location>
        <begin position="1589"/>
        <end position="1603"/>
    </location>
</feature>
<dbReference type="GO" id="GO:0005634">
    <property type="term" value="C:nucleus"/>
    <property type="evidence" value="ECO:0007669"/>
    <property type="project" value="UniProtKB-SubCell"/>
</dbReference>
<protein>
    <recommendedName>
        <fullName evidence="13">Chromatin structure-remodeling complex protein SYD-like</fullName>
    </recommendedName>
</protein>
<feature type="compositionally biased region" description="Polar residues" evidence="7">
    <location>
        <begin position="2178"/>
        <end position="2187"/>
    </location>
</feature>
<feature type="region of interest" description="Disordered" evidence="7">
    <location>
        <begin position="2979"/>
        <end position="3096"/>
    </location>
</feature>
<feature type="compositionally biased region" description="Basic and acidic residues" evidence="7">
    <location>
        <begin position="3323"/>
        <end position="3346"/>
    </location>
</feature>
<evidence type="ECO:0000256" key="5">
    <source>
        <dbReference type="ARBA" id="ARBA00022840"/>
    </source>
</evidence>
<dbReference type="InterPro" id="IPR014012">
    <property type="entry name" value="HSA_dom"/>
</dbReference>
<evidence type="ECO:0000256" key="4">
    <source>
        <dbReference type="ARBA" id="ARBA00022806"/>
    </source>
</evidence>
<keyword evidence="2" id="KW-0547">Nucleotide-binding</keyword>
<dbReference type="Pfam" id="PF00176">
    <property type="entry name" value="SNF2-rel_dom"/>
    <property type="match status" value="1"/>
</dbReference>
<feature type="region of interest" description="Disordered" evidence="7">
    <location>
        <begin position="74"/>
        <end position="216"/>
    </location>
</feature>
<evidence type="ECO:0008006" key="13">
    <source>
        <dbReference type="Google" id="ProtNLM"/>
    </source>
</evidence>
<evidence type="ECO:0000313" key="12">
    <source>
        <dbReference type="Proteomes" id="UP001443914"/>
    </source>
</evidence>
<feature type="region of interest" description="Disordered" evidence="7">
    <location>
        <begin position="2672"/>
        <end position="2691"/>
    </location>
</feature>
<feature type="compositionally biased region" description="Basic and acidic residues" evidence="7">
    <location>
        <begin position="3361"/>
        <end position="3388"/>
    </location>
</feature>